<comment type="catalytic activity">
    <reaction evidence="1">
        <text>a triacylglycerol + H2O = a diacylglycerol + a fatty acid + H(+)</text>
        <dbReference type="Rhea" id="RHEA:12044"/>
        <dbReference type="ChEBI" id="CHEBI:15377"/>
        <dbReference type="ChEBI" id="CHEBI:15378"/>
        <dbReference type="ChEBI" id="CHEBI:17855"/>
        <dbReference type="ChEBI" id="CHEBI:18035"/>
        <dbReference type="ChEBI" id="CHEBI:28868"/>
        <dbReference type="EC" id="3.1.1.3"/>
    </reaction>
</comment>
<organism evidence="12 13">
    <name type="scientific">Clostridium weizhouense</name>
    <dbReference type="NCBI Taxonomy" id="2859781"/>
    <lineage>
        <taxon>Bacteria</taxon>
        <taxon>Bacillati</taxon>
        <taxon>Bacillota</taxon>
        <taxon>Clostridia</taxon>
        <taxon>Eubacteriales</taxon>
        <taxon>Clostridiaceae</taxon>
        <taxon>Clostridium</taxon>
    </lineage>
</organism>
<dbReference type="PANTHER" id="PTHR34043:SF3">
    <property type="entry name" value="ALPHA_BETA-HYDROLASES SUPERFAMILY PROTEIN"/>
    <property type="match status" value="1"/>
</dbReference>
<evidence type="ECO:0000256" key="10">
    <source>
        <dbReference type="SAM" id="SignalP"/>
    </source>
</evidence>
<accession>A0ABS7AND3</accession>
<reference evidence="12 13" key="1">
    <citation type="submission" date="2021-07" db="EMBL/GenBank/DDBJ databases">
        <title>Clostridium weizhouense sp. nov., an anaerobic bacterium isolated from activated sludge of Petroleum wastewater.</title>
        <authorList>
            <person name="Li Q."/>
        </authorList>
    </citation>
    <scope>NUCLEOTIDE SEQUENCE [LARGE SCALE GENOMIC DNA]</scope>
    <source>
        <strain evidence="12 13">YB-6</strain>
    </source>
</reference>
<dbReference type="InterPro" id="IPR029058">
    <property type="entry name" value="AB_hydrolase_fold"/>
</dbReference>
<evidence type="ECO:0000256" key="2">
    <source>
        <dbReference type="ARBA" id="ARBA00004613"/>
    </source>
</evidence>
<feature type="compositionally biased region" description="Basic and acidic residues" evidence="9">
    <location>
        <begin position="71"/>
        <end position="113"/>
    </location>
</feature>
<keyword evidence="4" id="KW-0964">Secreted</keyword>
<feature type="region of interest" description="Disordered" evidence="9">
    <location>
        <begin position="60"/>
        <end position="116"/>
    </location>
</feature>
<evidence type="ECO:0000313" key="12">
    <source>
        <dbReference type="EMBL" id="MBW6410183.1"/>
    </source>
</evidence>
<evidence type="ECO:0000259" key="11">
    <source>
        <dbReference type="Pfam" id="PF24708"/>
    </source>
</evidence>
<evidence type="ECO:0000256" key="3">
    <source>
        <dbReference type="ARBA" id="ARBA00013279"/>
    </source>
</evidence>
<protein>
    <recommendedName>
        <fullName evidence="3">triacylglycerol lipase</fullName>
        <ecNumber evidence="3">3.1.1.3</ecNumber>
    </recommendedName>
</protein>
<dbReference type="Proteomes" id="UP001519921">
    <property type="component" value="Unassembled WGS sequence"/>
</dbReference>
<dbReference type="PANTHER" id="PTHR34043">
    <property type="entry name" value="ALPHA/BETA-HYDROLASES SUPERFAMILY PROTEIN"/>
    <property type="match status" value="1"/>
</dbReference>
<evidence type="ECO:0000256" key="5">
    <source>
        <dbReference type="ARBA" id="ARBA00022729"/>
    </source>
</evidence>
<evidence type="ECO:0000256" key="9">
    <source>
        <dbReference type="SAM" id="MobiDB-lite"/>
    </source>
</evidence>
<proteinExistence type="predicted"/>
<keyword evidence="13" id="KW-1185">Reference proteome</keyword>
<keyword evidence="5 10" id="KW-0732">Signal</keyword>
<gene>
    <name evidence="12" type="ORF">KYD98_08760</name>
</gene>
<keyword evidence="7" id="KW-0442">Lipid degradation</keyword>
<sequence>MKKSLTKLIGITLLAVSMTLTSLPLNARAAEPINVPQNTQVQTIDDESKSQTFIESEKSIAEEVENTNYDKAQESQKESGKLNQQKEIEKSDVQEKNEEKELSNTSEIDKSINEENEITSIENEISNIDKIEKEETTDITEATPIEVPNLAATNITEGNDYPIVLVHGFLGFGRDELLGYKYWGGVVDIQEKLRDLGHETYTATVGPVSSNWDRACELYAYIVGGTVDYGEAHARKFGHERYGRTYPGVYKKISNENKIHLMGHSMGGQTIRTLTQLLSEGCEEEKACGQENLSPLFEGGKHWIHSVTTISTPNNGTTLADAIPGRIFLSSAFGVLGTVTGHNNFINSLYDFKLDQWGLKKEDGDSKLDYIDKVLNSDIWDKTKDIATYDLSTEGARELNKWVKAQPDVYYFSWSTCATRESLISDHSMPQIGPMNPLFYPTATEMGRYTRNRNGLPIIDKKWFPNDGVVNTYSQDGPKVASDDIIEKFNGQAKKGQWNVMPKLINTDHMDIVGTFGDVKDWYADYAEQLSNLPK</sequence>
<dbReference type="RefSeq" id="WP_219779300.1">
    <property type="nucleotide sequence ID" value="NZ_JAHXPT010000006.1"/>
</dbReference>
<keyword evidence="6" id="KW-0378">Hydrolase</keyword>
<evidence type="ECO:0000256" key="7">
    <source>
        <dbReference type="ARBA" id="ARBA00022963"/>
    </source>
</evidence>
<evidence type="ECO:0000256" key="4">
    <source>
        <dbReference type="ARBA" id="ARBA00022525"/>
    </source>
</evidence>
<evidence type="ECO:0000256" key="6">
    <source>
        <dbReference type="ARBA" id="ARBA00022801"/>
    </source>
</evidence>
<comment type="caution">
    <text evidence="12">The sequence shown here is derived from an EMBL/GenBank/DDBJ whole genome shotgun (WGS) entry which is preliminary data.</text>
</comment>
<feature type="domain" description="Lipase-like C-terminal" evidence="11">
    <location>
        <begin position="159"/>
        <end position="518"/>
    </location>
</feature>
<evidence type="ECO:0000256" key="1">
    <source>
        <dbReference type="ARBA" id="ARBA00001024"/>
    </source>
</evidence>
<dbReference type="Pfam" id="PF24708">
    <property type="entry name" value="Lip_C"/>
    <property type="match status" value="1"/>
</dbReference>
<dbReference type="InterPro" id="IPR056304">
    <property type="entry name" value="Lip-like_C"/>
</dbReference>
<dbReference type="EC" id="3.1.1.3" evidence="3"/>
<dbReference type="EMBL" id="JAHXPT010000006">
    <property type="protein sequence ID" value="MBW6410183.1"/>
    <property type="molecule type" value="Genomic_DNA"/>
</dbReference>
<evidence type="ECO:0000256" key="8">
    <source>
        <dbReference type="ARBA" id="ARBA00023098"/>
    </source>
</evidence>
<feature type="signal peptide" evidence="10">
    <location>
        <begin position="1"/>
        <end position="29"/>
    </location>
</feature>
<comment type="subcellular location">
    <subcellularLocation>
        <location evidence="2">Secreted</location>
    </subcellularLocation>
</comment>
<feature type="chain" id="PRO_5047291567" description="triacylglycerol lipase" evidence="10">
    <location>
        <begin position="30"/>
        <end position="535"/>
    </location>
</feature>
<dbReference type="Gene3D" id="3.40.50.1820">
    <property type="entry name" value="alpha/beta hydrolase"/>
    <property type="match status" value="1"/>
</dbReference>
<keyword evidence="8" id="KW-0443">Lipid metabolism</keyword>
<name>A0ABS7AND3_9CLOT</name>
<dbReference type="SUPFAM" id="SSF53474">
    <property type="entry name" value="alpha/beta-Hydrolases"/>
    <property type="match status" value="1"/>
</dbReference>
<evidence type="ECO:0000313" key="13">
    <source>
        <dbReference type="Proteomes" id="UP001519921"/>
    </source>
</evidence>